<dbReference type="Gene3D" id="3.40.30.10">
    <property type="entry name" value="Glutaredoxin"/>
    <property type="match status" value="1"/>
</dbReference>
<sequence>MLSLALVLTLLAPVRSVAAPRAGSAAPNALFLSQGRHVPLAAFHGKKVMLWLFSTWCPSCQAGLRLLARKESILQTGHVHLVVLENDHNGGYPGPSMQELMNRYARLAQHMPNWTVGQATRAFARIYNPKSYPDIYYLIRRNGEIEAVGSAPSAHLEAIEQFARGKIR</sequence>
<gene>
    <name evidence="1" type="ORF">B1B_10752</name>
</gene>
<accession>T1BCR3</accession>
<protein>
    <submittedName>
        <fullName evidence="1">Alkyl hydroperoxide reductase/ Thiol specific antioxidant/ Mal allergen</fullName>
    </submittedName>
</protein>
<reference evidence="1" key="2">
    <citation type="journal article" date="2014" name="ISME J.">
        <title>Microbial stratification in low pH oxic and suboxic macroscopic growths along an acid mine drainage.</title>
        <authorList>
            <person name="Mendez-Garcia C."/>
            <person name="Mesa V."/>
            <person name="Sprenger R.R."/>
            <person name="Richter M."/>
            <person name="Diez M.S."/>
            <person name="Solano J."/>
            <person name="Bargiela R."/>
            <person name="Golyshina O.V."/>
            <person name="Manteca A."/>
            <person name="Ramos J.L."/>
            <person name="Gallego J.R."/>
            <person name="Llorente I."/>
            <person name="Martins Dos Santos V.A."/>
            <person name="Jensen O.N."/>
            <person name="Pelaez A.I."/>
            <person name="Sanchez J."/>
            <person name="Ferrer M."/>
        </authorList>
    </citation>
    <scope>NUCLEOTIDE SEQUENCE</scope>
</reference>
<organism evidence="1">
    <name type="scientific">mine drainage metagenome</name>
    <dbReference type="NCBI Taxonomy" id="410659"/>
    <lineage>
        <taxon>unclassified sequences</taxon>
        <taxon>metagenomes</taxon>
        <taxon>ecological metagenomes</taxon>
    </lineage>
</organism>
<evidence type="ECO:0000313" key="1">
    <source>
        <dbReference type="EMBL" id="EQD52015.1"/>
    </source>
</evidence>
<proteinExistence type="predicted"/>
<reference evidence="1" key="1">
    <citation type="submission" date="2013-08" db="EMBL/GenBank/DDBJ databases">
        <authorList>
            <person name="Mendez C."/>
            <person name="Richter M."/>
            <person name="Ferrer M."/>
            <person name="Sanchez J."/>
        </authorList>
    </citation>
    <scope>NUCLEOTIDE SEQUENCE</scope>
</reference>
<name>T1BCR3_9ZZZZ</name>
<dbReference type="SUPFAM" id="SSF52833">
    <property type="entry name" value="Thioredoxin-like"/>
    <property type="match status" value="1"/>
</dbReference>
<dbReference type="PROSITE" id="PS00194">
    <property type="entry name" value="THIOREDOXIN_1"/>
    <property type="match status" value="1"/>
</dbReference>
<dbReference type="AlphaFoldDB" id="T1BCR3"/>
<dbReference type="InterPro" id="IPR036249">
    <property type="entry name" value="Thioredoxin-like_sf"/>
</dbReference>
<comment type="caution">
    <text evidence="1">The sequence shown here is derived from an EMBL/GenBank/DDBJ whole genome shotgun (WGS) entry which is preliminary data.</text>
</comment>
<dbReference type="InterPro" id="IPR017937">
    <property type="entry name" value="Thioredoxin_CS"/>
</dbReference>
<dbReference type="EMBL" id="AUZY01006986">
    <property type="protein sequence ID" value="EQD52015.1"/>
    <property type="molecule type" value="Genomic_DNA"/>
</dbReference>